<keyword evidence="2" id="KW-1185">Reference proteome</keyword>
<organism evidence="1 2">
    <name type="scientific">Catalinimonas alkaloidigena</name>
    <dbReference type="NCBI Taxonomy" id="1075417"/>
    <lineage>
        <taxon>Bacteria</taxon>
        <taxon>Pseudomonadati</taxon>
        <taxon>Bacteroidota</taxon>
        <taxon>Cytophagia</taxon>
        <taxon>Cytophagales</taxon>
        <taxon>Catalimonadaceae</taxon>
        <taxon>Catalinimonas</taxon>
    </lineage>
</organism>
<evidence type="ECO:0000313" key="2">
    <source>
        <dbReference type="Proteomes" id="UP000198510"/>
    </source>
</evidence>
<dbReference type="OrthoDB" id="1551001at2"/>
<gene>
    <name evidence="1" type="ORF">SAMN05421823_102277</name>
</gene>
<protein>
    <recommendedName>
        <fullName evidence="3">RiboL-PSP-HEPN domain-containing protein</fullName>
    </recommendedName>
</protein>
<name>A0A1G9AF59_9BACT</name>
<evidence type="ECO:0000313" key="1">
    <source>
        <dbReference type="EMBL" id="SDK25873.1"/>
    </source>
</evidence>
<dbReference type="STRING" id="1075417.SAMN05421823_102277"/>
<evidence type="ECO:0008006" key="3">
    <source>
        <dbReference type="Google" id="ProtNLM"/>
    </source>
</evidence>
<dbReference type="AlphaFoldDB" id="A0A1G9AF59"/>
<dbReference type="Proteomes" id="UP000198510">
    <property type="component" value="Unassembled WGS sequence"/>
</dbReference>
<reference evidence="1 2" key="1">
    <citation type="submission" date="2016-10" db="EMBL/GenBank/DDBJ databases">
        <authorList>
            <person name="de Groot N.N."/>
        </authorList>
    </citation>
    <scope>NUCLEOTIDE SEQUENCE [LARGE SCALE GENOMIC DNA]</scope>
    <source>
        <strain evidence="1 2">DSM 25186</strain>
    </source>
</reference>
<dbReference type="RefSeq" id="WP_089679796.1">
    <property type="nucleotide sequence ID" value="NZ_FNFO01000002.1"/>
</dbReference>
<sequence length="241" mass="28663">MNTFERIQDKVEEYKKYYNKRKPYPINNFIAKVNIAKEVNVIVEKNTNNQKAKIEARKNYVINLVTALEVFIKDSIKKRGGLFGNDNQRDLLKEKISLYEAHQLFKHKDLKTEEIIAIYYSFQSLESIDYVLSKLMGKSFLKEAGAIEIDITNTHSNYFKSSSIQLNKDYPEWQKNIAEVFERRHSYVHDLHFNTILGKKRLNYLTQNFIAFTIATEEIFRKTENESFEYIMKWLEENKSE</sequence>
<proteinExistence type="predicted"/>
<accession>A0A1G9AF59</accession>
<dbReference type="EMBL" id="FNFO01000002">
    <property type="protein sequence ID" value="SDK25873.1"/>
    <property type="molecule type" value="Genomic_DNA"/>
</dbReference>